<organism evidence="10 11">
    <name type="scientific">Stylophora pistillata</name>
    <name type="common">Smooth cauliflower coral</name>
    <dbReference type="NCBI Taxonomy" id="50429"/>
    <lineage>
        <taxon>Eukaryota</taxon>
        <taxon>Metazoa</taxon>
        <taxon>Cnidaria</taxon>
        <taxon>Anthozoa</taxon>
        <taxon>Hexacorallia</taxon>
        <taxon>Scleractinia</taxon>
        <taxon>Astrocoeniina</taxon>
        <taxon>Pocilloporidae</taxon>
        <taxon>Stylophora</taxon>
    </lineage>
</organism>
<feature type="compositionally biased region" description="Pro residues" evidence="8">
    <location>
        <begin position="19"/>
        <end position="32"/>
    </location>
</feature>
<protein>
    <submittedName>
        <fullName evidence="10">Lipopolysaccharide-induced tumor necrosis factor-alpha factor-like</fullName>
    </submittedName>
</protein>
<keyword evidence="6" id="KW-0862">Zinc</keyword>
<dbReference type="PANTHER" id="PTHR23292:SF6">
    <property type="entry name" value="FI16602P1-RELATED"/>
    <property type="match status" value="1"/>
</dbReference>
<dbReference type="Proteomes" id="UP000225706">
    <property type="component" value="Unassembled WGS sequence"/>
</dbReference>
<evidence type="ECO:0000256" key="6">
    <source>
        <dbReference type="ARBA" id="ARBA00022833"/>
    </source>
</evidence>
<evidence type="ECO:0000256" key="3">
    <source>
        <dbReference type="ARBA" id="ARBA00004630"/>
    </source>
</evidence>
<dbReference type="Pfam" id="PF10601">
    <property type="entry name" value="zf-LITAF-like"/>
    <property type="match status" value="1"/>
</dbReference>
<keyword evidence="11" id="KW-1185">Reference proteome</keyword>
<proteinExistence type="inferred from homology"/>
<dbReference type="PROSITE" id="PS51837">
    <property type="entry name" value="LITAF"/>
    <property type="match status" value="1"/>
</dbReference>
<comment type="similarity">
    <text evidence="4">Belongs to the CDIP1/LITAF family.</text>
</comment>
<evidence type="ECO:0000313" key="11">
    <source>
        <dbReference type="Proteomes" id="UP000225706"/>
    </source>
</evidence>
<dbReference type="GO" id="GO:0008270">
    <property type="term" value="F:zinc ion binding"/>
    <property type="evidence" value="ECO:0007669"/>
    <property type="project" value="TreeGrafter"/>
</dbReference>
<evidence type="ECO:0000259" key="9">
    <source>
        <dbReference type="PROSITE" id="PS51837"/>
    </source>
</evidence>
<dbReference type="GO" id="GO:0005765">
    <property type="term" value="C:lysosomal membrane"/>
    <property type="evidence" value="ECO:0007669"/>
    <property type="project" value="UniProtKB-SubCell"/>
</dbReference>
<dbReference type="GO" id="GO:0031902">
    <property type="term" value="C:late endosome membrane"/>
    <property type="evidence" value="ECO:0007669"/>
    <property type="project" value="UniProtKB-SubCell"/>
</dbReference>
<dbReference type="OrthoDB" id="4713066at2759"/>
<gene>
    <name evidence="10" type="primary">Litaf</name>
    <name evidence="10" type="ORF">AWC38_SpisGene3712</name>
</gene>
<dbReference type="InterPro" id="IPR006629">
    <property type="entry name" value="LITAF"/>
</dbReference>
<evidence type="ECO:0000313" key="10">
    <source>
        <dbReference type="EMBL" id="PFX31431.1"/>
    </source>
</evidence>
<dbReference type="EMBL" id="LSMT01000035">
    <property type="protein sequence ID" value="PFX31431.1"/>
    <property type="molecule type" value="Genomic_DNA"/>
</dbReference>
<sequence length="175" mass="18707">MAAPQGQNYGVNQGQYPPNYYPPQQPGYYPPQAPPQGQYAPQAYYQPGYGAPGTQTLTVIQQPVGLPQPIVLKQFPVTMRCPHCGATISTQLDHRVGNTTFLYCCILSCFGCCCIPFCTDCAKDVAHQCPNCHKEIGVYKRPIAESGGGGGGGNTGYDRSNAHGPADDYVGPSDD</sequence>
<evidence type="ECO:0000256" key="5">
    <source>
        <dbReference type="ARBA" id="ARBA00022723"/>
    </source>
</evidence>
<feature type="region of interest" description="Disordered" evidence="8">
    <location>
        <begin position="1"/>
        <end position="32"/>
    </location>
</feature>
<evidence type="ECO:0000256" key="7">
    <source>
        <dbReference type="ARBA" id="ARBA00023136"/>
    </source>
</evidence>
<dbReference type="SMART" id="SM00714">
    <property type="entry name" value="LITAF"/>
    <property type="match status" value="1"/>
</dbReference>
<evidence type="ECO:0000256" key="4">
    <source>
        <dbReference type="ARBA" id="ARBA00005975"/>
    </source>
</evidence>
<feature type="region of interest" description="Disordered" evidence="8">
    <location>
        <begin position="145"/>
        <end position="175"/>
    </location>
</feature>
<keyword evidence="7" id="KW-0472">Membrane</keyword>
<reference evidence="11" key="1">
    <citation type="journal article" date="2017" name="bioRxiv">
        <title>Comparative analysis of the genomes of Stylophora pistillata and Acropora digitifera provides evidence for extensive differences between species of corals.</title>
        <authorList>
            <person name="Voolstra C.R."/>
            <person name="Li Y."/>
            <person name="Liew Y.J."/>
            <person name="Baumgarten S."/>
            <person name="Zoccola D."/>
            <person name="Flot J.-F."/>
            <person name="Tambutte S."/>
            <person name="Allemand D."/>
            <person name="Aranda M."/>
        </authorList>
    </citation>
    <scope>NUCLEOTIDE SEQUENCE [LARGE SCALE GENOMIC DNA]</scope>
</reference>
<evidence type="ECO:0000256" key="8">
    <source>
        <dbReference type="SAM" id="MobiDB-lite"/>
    </source>
</evidence>
<accession>A0A2B4SNG2</accession>
<feature type="domain" description="LITAF" evidence="9">
    <location>
        <begin position="60"/>
        <end position="141"/>
    </location>
</feature>
<name>A0A2B4SNG2_STYPI</name>
<feature type="compositionally biased region" description="Gly residues" evidence="8">
    <location>
        <begin position="146"/>
        <end position="155"/>
    </location>
</feature>
<dbReference type="AlphaFoldDB" id="A0A2B4SNG2"/>
<evidence type="ECO:0000256" key="2">
    <source>
        <dbReference type="ARBA" id="ARBA00004481"/>
    </source>
</evidence>
<comment type="subcellular location">
    <subcellularLocation>
        <location evidence="2">Endosome membrane</location>
        <topology evidence="2">Peripheral membrane protein</topology>
    </subcellularLocation>
    <subcellularLocation>
        <location evidence="1">Late endosome membrane</location>
    </subcellularLocation>
    <subcellularLocation>
        <location evidence="3">Lysosome membrane</location>
        <topology evidence="3">Peripheral membrane protein</topology>
        <orientation evidence="3">Cytoplasmic side</orientation>
    </subcellularLocation>
</comment>
<keyword evidence="5" id="KW-0479">Metal-binding</keyword>
<evidence type="ECO:0000256" key="1">
    <source>
        <dbReference type="ARBA" id="ARBA00004414"/>
    </source>
</evidence>
<dbReference type="InterPro" id="IPR037519">
    <property type="entry name" value="LITAF_fam"/>
</dbReference>
<dbReference type="PANTHER" id="PTHR23292">
    <property type="entry name" value="LIPOPOLYSACCHARIDE-INDUCED TUMOR NECROSIS FACTOR-ALPHA FACTOR"/>
    <property type="match status" value="1"/>
</dbReference>
<comment type="caution">
    <text evidence="10">The sequence shown here is derived from an EMBL/GenBank/DDBJ whole genome shotgun (WGS) entry which is preliminary data.</text>
</comment>
<feature type="compositionally biased region" description="Low complexity" evidence="8">
    <location>
        <begin position="1"/>
        <end position="18"/>
    </location>
</feature>